<name>A0A939EDE9_9HYPH</name>
<dbReference type="EMBL" id="JAEKJZ010000002">
    <property type="protein sequence ID" value="MBN9671251.1"/>
    <property type="molecule type" value="Genomic_DNA"/>
</dbReference>
<evidence type="ECO:0000313" key="3">
    <source>
        <dbReference type="Proteomes" id="UP000664096"/>
    </source>
</evidence>
<evidence type="ECO:0000256" key="1">
    <source>
        <dbReference type="SAM" id="SignalP"/>
    </source>
</evidence>
<proteinExistence type="predicted"/>
<organism evidence="2 3">
    <name type="scientific">Roseibium aggregatum</name>
    <dbReference type="NCBI Taxonomy" id="187304"/>
    <lineage>
        <taxon>Bacteria</taxon>
        <taxon>Pseudomonadati</taxon>
        <taxon>Pseudomonadota</taxon>
        <taxon>Alphaproteobacteria</taxon>
        <taxon>Hyphomicrobiales</taxon>
        <taxon>Stappiaceae</taxon>
        <taxon>Roseibium</taxon>
    </lineage>
</organism>
<gene>
    <name evidence="2" type="ORF">JF539_12970</name>
</gene>
<feature type="chain" id="PRO_5037742219" description="Outer membrane protein" evidence="1">
    <location>
        <begin position="25"/>
        <end position="261"/>
    </location>
</feature>
<comment type="caution">
    <text evidence="2">The sequence shown here is derived from an EMBL/GenBank/DDBJ whole genome shotgun (WGS) entry which is preliminary data.</text>
</comment>
<evidence type="ECO:0000313" key="2">
    <source>
        <dbReference type="EMBL" id="MBN9671251.1"/>
    </source>
</evidence>
<dbReference type="Proteomes" id="UP000664096">
    <property type="component" value="Unassembled WGS sequence"/>
</dbReference>
<keyword evidence="1" id="KW-0732">Signal</keyword>
<dbReference type="RefSeq" id="WP_207141095.1">
    <property type="nucleotide sequence ID" value="NZ_JAEKJZ010000002.1"/>
</dbReference>
<sequence length="261" mass="28529">MLKDGLSTLAGAVAIVATQLPALAADLPLEPQPAPSRIVEDRWTFKVTPYLWAASLNAETRAGDSLELPFRDVLKNLNIALMATAALEKGRFGFYSDLVYMHLEGSESTTANLVNGPLNARLDVTMQSFITTNSLGYAFVETPSTEIAGFGGFRYLWLKTDLDFSLGGFSASASTDGQVIDAVAGLRGETRLADRWSVVYYGDIGTGQSDLTWQLYGAVGYDMKYLDLFAGYRYMGWRFDDVANLDSLDVHGPVIGARFRF</sequence>
<evidence type="ECO:0008006" key="4">
    <source>
        <dbReference type="Google" id="ProtNLM"/>
    </source>
</evidence>
<accession>A0A939EDE9</accession>
<dbReference type="AlphaFoldDB" id="A0A939EDE9"/>
<feature type="signal peptide" evidence="1">
    <location>
        <begin position="1"/>
        <end position="24"/>
    </location>
</feature>
<reference evidence="2" key="1">
    <citation type="submission" date="2020-12" db="EMBL/GenBank/DDBJ databases">
        <title>Oil enriched cultivation method for isolating marine PHA-producing bacteria.</title>
        <authorList>
            <person name="Zheng W."/>
            <person name="Yu S."/>
            <person name="Huang Y."/>
        </authorList>
    </citation>
    <scope>NUCLEOTIDE SEQUENCE</scope>
    <source>
        <strain evidence="2">SY-2-12</strain>
    </source>
</reference>
<protein>
    <recommendedName>
        <fullName evidence="4">Outer membrane protein</fullName>
    </recommendedName>
</protein>